<keyword evidence="2" id="KW-1185">Reference proteome</keyword>
<name>A0A8I1GG45_9HYPH</name>
<comment type="caution">
    <text evidence="1">The sequence shown here is derived from an EMBL/GenBank/DDBJ whole genome shotgun (WGS) entry which is preliminary data.</text>
</comment>
<dbReference type="Pfam" id="PF02924">
    <property type="entry name" value="HDPD"/>
    <property type="match status" value="1"/>
</dbReference>
<accession>A0A8I1GG45</accession>
<dbReference type="RefSeq" id="WP_199502343.1">
    <property type="nucleotide sequence ID" value="NZ_JAEMUK010000012.1"/>
</dbReference>
<dbReference type="Gene3D" id="2.40.300.10">
    <property type="entry name" value="Head decoration protein D"/>
    <property type="match status" value="1"/>
</dbReference>
<gene>
    <name evidence="1" type="ORF">JDN41_06775</name>
</gene>
<dbReference type="InterPro" id="IPR004195">
    <property type="entry name" value="Head_decoration_D"/>
</dbReference>
<dbReference type="Proteomes" id="UP000623250">
    <property type="component" value="Unassembled WGS sequence"/>
</dbReference>
<evidence type="ECO:0000313" key="2">
    <source>
        <dbReference type="Proteomes" id="UP000623250"/>
    </source>
</evidence>
<protein>
    <submittedName>
        <fullName evidence="1">Head decoration protein</fullName>
    </submittedName>
</protein>
<reference evidence="1 2" key="1">
    <citation type="submission" date="2020-12" db="EMBL/GenBank/DDBJ databases">
        <title>Revised draft genomes of Rhodomicrobium vannielii ATCC 17100 and Rhodomicrobium udaipurense JA643.</title>
        <authorList>
            <person name="Conners E.M."/>
            <person name="Davenport E.J."/>
            <person name="Bose A."/>
        </authorList>
    </citation>
    <scope>NUCLEOTIDE SEQUENCE [LARGE SCALE GENOMIC DNA]</scope>
    <source>
        <strain evidence="1 2">JA643</strain>
    </source>
</reference>
<proteinExistence type="predicted"/>
<organism evidence="1 2">
    <name type="scientific">Rhodomicrobium udaipurense</name>
    <dbReference type="NCBI Taxonomy" id="1202716"/>
    <lineage>
        <taxon>Bacteria</taxon>
        <taxon>Pseudomonadati</taxon>
        <taxon>Pseudomonadota</taxon>
        <taxon>Alphaproteobacteria</taxon>
        <taxon>Hyphomicrobiales</taxon>
        <taxon>Hyphomicrobiaceae</taxon>
        <taxon>Rhodomicrobium</taxon>
    </lineage>
</organism>
<dbReference type="AlphaFoldDB" id="A0A8I1GG45"/>
<sequence length="121" mass="12885">MPLNETFTFEPEREGAGSLPLLSDPVTIASGQVLSRLTLVGRVTATRKVIKSVKTATDGSEKPVGFLAVDVDATGADTDAPVYKFGVFDSGAIVIDASWTLSEVRAAFDRSPIFIRTPLEL</sequence>
<dbReference type="EMBL" id="JAEMUK010000012">
    <property type="protein sequence ID" value="MBJ7543256.1"/>
    <property type="molecule type" value="Genomic_DNA"/>
</dbReference>
<evidence type="ECO:0000313" key="1">
    <source>
        <dbReference type="EMBL" id="MBJ7543256.1"/>
    </source>
</evidence>